<keyword evidence="7" id="KW-1133">Transmembrane helix</keyword>
<feature type="non-terminal residue" evidence="9">
    <location>
        <position position="264"/>
    </location>
</feature>
<dbReference type="InterPro" id="IPR003660">
    <property type="entry name" value="HAMP_dom"/>
</dbReference>
<proteinExistence type="predicted"/>
<name>A0A3B0WY58_9ZZZZ</name>
<feature type="domain" description="HAMP" evidence="8">
    <location>
        <begin position="184"/>
        <end position="235"/>
    </location>
</feature>
<comment type="catalytic activity">
    <reaction evidence="1">
        <text>ATP + protein L-histidine = ADP + protein N-phospho-L-histidine.</text>
        <dbReference type="EC" id="2.7.13.3"/>
    </reaction>
</comment>
<evidence type="ECO:0000256" key="2">
    <source>
        <dbReference type="ARBA" id="ARBA00012438"/>
    </source>
</evidence>
<dbReference type="InterPro" id="IPR050428">
    <property type="entry name" value="TCS_sensor_his_kinase"/>
</dbReference>
<keyword evidence="5 9" id="KW-0418">Kinase</keyword>
<evidence type="ECO:0000256" key="6">
    <source>
        <dbReference type="ARBA" id="ARBA00023012"/>
    </source>
</evidence>
<sequence length="264" mass="29474">MSLNLRIILSASLVLAIFITLTAAALNRAFAESTESALRDKLTSQLYALLAAAEVTEDEILMPSSELDALLGLPSSGVYAYITNQTGQILWQSSSVLGTELPPAKALQSGHQHFSKSTVNRQNYYTFAYGIHWVTDTSSTPLTFNITTDLVSFNRQINEYRSTLWGWLLAMSVLLLISQTAILRWGLLPLRRVGAELTRIETGSQLQIEERYPEEIKHLTDNINLLLQQERKQKTRYRNALGDLAHSLKTPLAVLQSALNARNK</sequence>
<evidence type="ECO:0000256" key="7">
    <source>
        <dbReference type="SAM" id="Phobius"/>
    </source>
</evidence>
<keyword evidence="3" id="KW-0597">Phosphoprotein</keyword>
<evidence type="ECO:0000256" key="1">
    <source>
        <dbReference type="ARBA" id="ARBA00000085"/>
    </source>
</evidence>
<dbReference type="GO" id="GO:0000160">
    <property type="term" value="P:phosphorelay signal transduction system"/>
    <property type="evidence" value="ECO:0007669"/>
    <property type="project" value="UniProtKB-KW"/>
</dbReference>
<organism evidence="9">
    <name type="scientific">hydrothermal vent metagenome</name>
    <dbReference type="NCBI Taxonomy" id="652676"/>
    <lineage>
        <taxon>unclassified sequences</taxon>
        <taxon>metagenomes</taxon>
        <taxon>ecological metagenomes</taxon>
    </lineage>
</organism>
<evidence type="ECO:0000256" key="3">
    <source>
        <dbReference type="ARBA" id="ARBA00022553"/>
    </source>
</evidence>
<dbReference type="EMBL" id="UOFG01000135">
    <property type="protein sequence ID" value="VAW60955.1"/>
    <property type="molecule type" value="Genomic_DNA"/>
</dbReference>
<dbReference type="AlphaFoldDB" id="A0A3B0WY58"/>
<evidence type="ECO:0000256" key="5">
    <source>
        <dbReference type="ARBA" id="ARBA00022777"/>
    </source>
</evidence>
<reference evidence="9" key="1">
    <citation type="submission" date="2018-06" db="EMBL/GenBank/DDBJ databases">
        <authorList>
            <person name="Zhirakovskaya E."/>
        </authorList>
    </citation>
    <scope>NUCLEOTIDE SEQUENCE</scope>
</reference>
<dbReference type="GO" id="GO:0005524">
    <property type="term" value="F:ATP binding"/>
    <property type="evidence" value="ECO:0007669"/>
    <property type="project" value="UniProtKB-KW"/>
</dbReference>
<dbReference type="PANTHER" id="PTHR45436:SF4">
    <property type="entry name" value="SENSOR PROTEIN PHOQ"/>
    <property type="match status" value="1"/>
</dbReference>
<keyword evidence="7" id="KW-0472">Membrane</keyword>
<protein>
    <recommendedName>
        <fullName evidence="2">histidine kinase</fullName>
        <ecNumber evidence="2">2.7.13.3</ecNumber>
    </recommendedName>
</protein>
<gene>
    <name evidence="9" type="ORF">MNBD_GAMMA11-986</name>
</gene>
<evidence type="ECO:0000256" key="4">
    <source>
        <dbReference type="ARBA" id="ARBA00022679"/>
    </source>
</evidence>
<feature type="transmembrane region" description="Helical" evidence="7">
    <location>
        <begin position="164"/>
        <end position="183"/>
    </location>
</feature>
<dbReference type="GO" id="GO:0005886">
    <property type="term" value="C:plasma membrane"/>
    <property type="evidence" value="ECO:0007669"/>
    <property type="project" value="TreeGrafter"/>
</dbReference>
<dbReference type="PANTHER" id="PTHR45436">
    <property type="entry name" value="SENSOR HISTIDINE KINASE YKOH"/>
    <property type="match status" value="1"/>
</dbReference>
<keyword evidence="7" id="KW-0812">Transmembrane</keyword>
<dbReference type="PROSITE" id="PS50885">
    <property type="entry name" value="HAMP"/>
    <property type="match status" value="1"/>
</dbReference>
<keyword evidence="4 9" id="KW-0808">Transferase</keyword>
<evidence type="ECO:0000259" key="8">
    <source>
        <dbReference type="PROSITE" id="PS50885"/>
    </source>
</evidence>
<dbReference type="GO" id="GO:0004673">
    <property type="term" value="F:protein histidine kinase activity"/>
    <property type="evidence" value="ECO:0007669"/>
    <property type="project" value="UniProtKB-EC"/>
</dbReference>
<dbReference type="Gene3D" id="1.10.287.130">
    <property type="match status" value="1"/>
</dbReference>
<accession>A0A3B0WY58</accession>
<dbReference type="EC" id="2.7.13.3" evidence="2"/>
<keyword evidence="6" id="KW-0902">Two-component regulatory system</keyword>
<evidence type="ECO:0000313" key="9">
    <source>
        <dbReference type="EMBL" id="VAW60955.1"/>
    </source>
</evidence>